<feature type="domain" description="UNC-45/Cro1/She4 central" evidence="8">
    <location>
        <begin position="394"/>
        <end position="536"/>
    </location>
</feature>
<dbReference type="PANTHER" id="PTHR45994:SF1">
    <property type="entry name" value="FI21225P1"/>
    <property type="match status" value="1"/>
</dbReference>
<evidence type="ECO:0000259" key="8">
    <source>
        <dbReference type="Pfam" id="PF11701"/>
    </source>
</evidence>
<dbReference type="InterPro" id="IPR011990">
    <property type="entry name" value="TPR-like_helical_dom_sf"/>
</dbReference>
<dbReference type="InterPro" id="IPR019734">
    <property type="entry name" value="TPR_rpt"/>
</dbReference>
<keyword evidence="7" id="KW-0802">TPR repeat</keyword>
<keyword evidence="4" id="KW-0517">Myogenesis</keyword>
<dbReference type="GO" id="GO:0030154">
    <property type="term" value="P:cell differentiation"/>
    <property type="evidence" value="ECO:0007669"/>
    <property type="project" value="UniProtKB-KW"/>
</dbReference>
<keyword evidence="2" id="KW-0217">Developmental protein</keyword>
<reference evidence="9 10" key="1">
    <citation type="submission" date="2020-08" db="EMBL/GenBank/DDBJ databases">
        <authorList>
            <person name="Hejnol A."/>
        </authorList>
    </citation>
    <scope>NUCLEOTIDE SEQUENCE [LARGE SCALE GENOMIC DNA]</scope>
</reference>
<evidence type="ECO:0000256" key="5">
    <source>
        <dbReference type="ARBA" id="ARBA00022782"/>
    </source>
</evidence>
<dbReference type="SUPFAM" id="SSF48371">
    <property type="entry name" value="ARM repeat"/>
    <property type="match status" value="2"/>
</dbReference>
<gene>
    <name evidence="9" type="ORF">DGYR_LOCUS11780</name>
</gene>
<evidence type="ECO:0000256" key="4">
    <source>
        <dbReference type="ARBA" id="ARBA00022541"/>
    </source>
</evidence>
<keyword evidence="3" id="KW-0963">Cytoplasm</keyword>
<dbReference type="Gene3D" id="1.25.10.10">
    <property type="entry name" value="Leucine-rich Repeat Variant"/>
    <property type="match status" value="2"/>
</dbReference>
<dbReference type="AlphaFoldDB" id="A0A7I8W6M4"/>
<evidence type="ECO:0000256" key="6">
    <source>
        <dbReference type="ARBA" id="ARBA00023186"/>
    </source>
</evidence>
<dbReference type="Pfam" id="PF11701">
    <property type="entry name" value="UNC45-central"/>
    <property type="match status" value="1"/>
</dbReference>
<dbReference type="Pfam" id="PF00515">
    <property type="entry name" value="TPR_1"/>
    <property type="match status" value="1"/>
</dbReference>
<dbReference type="OrthoDB" id="199930at2759"/>
<dbReference type="InterPro" id="IPR024660">
    <property type="entry name" value="UCS_central_dom"/>
</dbReference>
<name>A0A7I8W6M4_9ANNE</name>
<dbReference type="GO" id="GO:0051879">
    <property type="term" value="F:Hsp90 protein binding"/>
    <property type="evidence" value="ECO:0007669"/>
    <property type="project" value="TreeGrafter"/>
</dbReference>
<evidence type="ECO:0000256" key="1">
    <source>
        <dbReference type="ARBA" id="ARBA00004556"/>
    </source>
</evidence>
<dbReference type="Gene3D" id="1.25.40.10">
    <property type="entry name" value="Tetratricopeptide repeat domain"/>
    <property type="match status" value="1"/>
</dbReference>
<dbReference type="InterPro" id="IPR011989">
    <property type="entry name" value="ARM-like"/>
</dbReference>
<evidence type="ECO:0000256" key="3">
    <source>
        <dbReference type="ARBA" id="ARBA00022490"/>
    </source>
</evidence>
<dbReference type="InterPro" id="IPR016024">
    <property type="entry name" value="ARM-type_fold"/>
</dbReference>
<dbReference type="EMBL" id="CAJFCJ010000020">
    <property type="protein sequence ID" value="CAD5124204.1"/>
    <property type="molecule type" value="Genomic_DNA"/>
</dbReference>
<keyword evidence="5" id="KW-0221">Differentiation</keyword>
<dbReference type="PROSITE" id="PS50005">
    <property type="entry name" value="TPR"/>
    <property type="match status" value="1"/>
</dbReference>
<protein>
    <submittedName>
        <fullName evidence="9">DgyrCDS12504</fullName>
    </submittedName>
</protein>
<accession>A0A7I8W6M4</accession>
<feature type="repeat" description="TPR" evidence="7">
    <location>
        <begin position="73"/>
        <end position="106"/>
    </location>
</feature>
<dbReference type="Proteomes" id="UP000549394">
    <property type="component" value="Unassembled WGS sequence"/>
</dbReference>
<dbReference type="GO" id="GO:0007517">
    <property type="term" value="P:muscle organ development"/>
    <property type="evidence" value="ECO:0007669"/>
    <property type="project" value="UniProtKB-KW"/>
</dbReference>
<keyword evidence="10" id="KW-1185">Reference proteome</keyword>
<evidence type="ECO:0000313" key="10">
    <source>
        <dbReference type="Proteomes" id="UP000549394"/>
    </source>
</evidence>
<evidence type="ECO:0000256" key="2">
    <source>
        <dbReference type="ARBA" id="ARBA00022473"/>
    </source>
</evidence>
<dbReference type="SMART" id="SM00028">
    <property type="entry name" value="TPR"/>
    <property type="match status" value="3"/>
</dbReference>
<dbReference type="PANTHER" id="PTHR45994">
    <property type="entry name" value="FI21225P1"/>
    <property type="match status" value="1"/>
</dbReference>
<dbReference type="GO" id="GO:0048471">
    <property type="term" value="C:perinuclear region of cytoplasm"/>
    <property type="evidence" value="ECO:0007669"/>
    <property type="project" value="UniProtKB-SubCell"/>
</dbReference>
<sequence length="975" mass="110124">MGEVVNHACIQILFLESLLISLRKVALFQKDAVQRCVQLKEEGNDLFKKEQYKEAVKLYTKVIEDENGVEQKLACFKNRAACYLKLDKYEKAVKDCNEALKLQGNDAKALFRRCQSYLALEKYEDSYKDAMLLLKVEPKNSAIQPILRKLNPIIQNKVDEQLSTDNKIKQMLTLAFSTPKSDDLEKQKQALSNLIVLSREDSTGSVLLSSGIVEKLKNLINQSTDDEVKLSCIRVLACLVKDYQKRADEIFKCFTAKLLINLISHKNEDISTAAAFLTQKIITSLIELEKWRQEKEEHDKKKQENPTIKPFGHVFEKFDINYFEKVEEILLGLMNMINNHKIPAVSRDNVLELFSKIITRKDNCLGWTRKFMELDGLQKLLEISGSIPDEPIVPCTTNTRMHTTLLMSKIYDDLWGESEFDMYKKIADDYFTDMFGDEIMESKLQALLTLAALLQGPYEVGNHILGRKGVIELILALADSSETKCIKVAVEALVHSASKKERCSGVIEQAAPILRKLYEHRNENIRVRALVGLCKLSSFGGSDASIKAFSDGSQYEFADECRGFLKNPSKDVDLRRWAAEGLAFLSLNADIKEDLIEDSECIHSLISLARVQDKSSIYPISQVFTNLTNAFDKKEIDKELIELAKFSKQHVPEEHEKDGAKFVSNRIKKLVEFGITNALVSLSSTESQATREAIARVFLACTEDIKHRGLIVQHGGAKALLNLHKDNTKQGKVKAAHSLAKIAITTNPEIAFPGQRMVEVVRPLISLLGIDNTALENFEALMALTNLASMNDDSIVKRIVSEKGLTYIEHYVYEEHDMLRRAAVECFCNLVQYEDVAKIFLGENDRVKLFLLYCTEEDEALVRAASGALAVLTSEEEICRRVVSCTEQWIEILGLLASHPKPDIQHRGLFIIQNLTSSSKETCSRVIESVLFEALQAVSRIEEPDRKNSKLCAMEGLKNARKYGLIQANPDLDED</sequence>
<organism evidence="9 10">
    <name type="scientific">Dimorphilus gyrociliatus</name>
    <dbReference type="NCBI Taxonomy" id="2664684"/>
    <lineage>
        <taxon>Eukaryota</taxon>
        <taxon>Metazoa</taxon>
        <taxon>Spiralia</taxon>
        <taxon>Lophotrochozoa</taxon>
        <taxon>Annelida</taxon>
        <taxon>Polychaeta</taxon>
        <taxon>Polychaeta incertae sedis</taxon>
        <taxon>Dinophilidae</taxon>
        <taxon>Dimorphilus</taxon>
    </lineage>
</organism>
<proteinExistence type="predicted"/>
<keyword evidence="6" id="KW-0143">Chaperone</keyword>
<comment type="caution">
    <text evidence="9">The sequence shown here is derived from an EMBL/GenBank/DDBJ whole genome shotgun (WGS) entry which is preliminary data.</text>
</comment>
<evidence type="ECO:0000256" key="7">
    <source>
        <dbReference type="PROSITE-ProRule" id="PRU00339"/>
    </source>
</evidence>
<comment type="subcellular location">
    <subcellularLocation>
        <location evidence="1">Cytoplasm</location>
        <location evidence="1">Perinuclear region</location>
    </subcellularLocation>
</comment>
<evidence type="ECO:0000313" key="9">
    <source>
        <dbReference type="EMBL" id="CAD5124204.1"/>
    </source>
</evidence>
<dbReference type="SUPFAM" id="SSF48452">
    <property type="entry name" value="TPR-like"/>
    <property type="match status" value="1"/>
</dbReference>